<feature type="region of interest" description="Disordered" evidence="7">
    <location>
        <begin position="42"/>
        <end position="84"/>
    </location>
</feature>
<evidence type="ECO:0000256" key="1">
    <source>
        <dbReference type="ARBA" id="ARBA00004123"/>
    </source>
</evidence>
<feature type="compositionally biased region" description="Basic and acidic residues" evidence="7">
    <location>
        <begin position="42"/>
        <end position="66"/>
    </location>
</feature>
<evidence type="ECO:0000256" key="6">
    <source>
        <dbReference type="ARBA" id="ARBA00023242"/>
    </source>
</evidence>
<dbReference type="SMART" id="SM00355">
    <property type="entry name" value="ZnF_C2H2"/>
    <property type="match status" value="5"/>
</dbReference>
<dbReference type="SUPFAM" id="SSF57667">
    <property type="entry name" value="beta-beta-alpha zinc fingers"/>
    <property type="match status" value="1"/>
</dbReference>
<keyword evidence="10" id="KW-1185">Reference proteome</keyword>
<evidence type="ECO:0000256" key="7">
    <source>
        <dbReference type="SAM" id="MobiDB-lite"/>
    </source>
</evidence>
<keyword evidence="4" id="KW-0863">Zinc-finger</keyword>
<evidence type="ECO:0000256" key="4">
    <source>
        <dbReference type="ARBA" id="ARBA00022771"/>
    </source>
</evidence>
<keyword evidence="5" id="KW-0862">Zinc</keyword>
<comment type="caution">
    <text evidence="9">The sequence shown here is derived from an EMBL/GenBank/DDBJ whole genome shotgun (WGS) entry which is preliminary data.</text>
</comment>
<gene>
    <name evidence="9" type="ORF">BIW11_00624</name>
</gene>
<accession>A0A1V9XRY0</accession>
<dbReference type="PROSITE" id="PS00028">
    <property type="entry name" value="ZINC_FINGER_C2H2_1"/>
    <property type="match status" value="2"/>
</dbReference>
<dbReference type="EMBL" id="MNPL01005075">
    <property type="protein sequence ID" value="OQR76266.1"/>
    <property type="molecule type" value="Genomic_DNA"/>
</dbReference>
<evidence type="ECO:0000313" key="9">
    <source>
        <dbReference type="EMBL" id="OQR76266.1"/>
    </source>
</evidence>
<dbReference type="Gene3D" id="3.30.160.60">
    <property type="entry name" value="Classic Zinc Finger"/>
    <property type="match status" value="2"/>
</dbReference>
<feature type="domain" description="C2H2-type" evidence="8">
    <location>
        <begin position="124"/>
        <end position="145"/>
    </location>
</feature>
<dbReference type="PANTHER" id="PTHR24406">
    <property type="entry name" value="TRANSCRIPTIONAL REPRESSOR CTCFL-RELATED"/>
    <property type="match status" value="1"/>
</dbReference>
<dbReference type="InterPro" id="IPR050888">
    <property type="entry name" value="ZnF_C2H2-type_TF"/>
</dbReference>
<evidence type="ECO:0000256" key="3">
    <source>
        <dbReference type="ARBA" id="ARBA00022737"/>
    </source>
</evidence>
<keyword evidence="6" id="KW-0539">Nucleus</keyword>
<feature type="compositionally biased region" description="Acidic residues" evidence="7">
    <location>
        <begin position="67"/>
        <end position="80"/>
    </location>
</feature>
<dbReference type="OrthoDB" id="6481529at2759"/>
<dbReference type="AlphaFoldDB" id="A0A1V9XRY0"/>
<feature type="domain" description="C2H2-type" evidence="8">
    <location>
        <begin position="225"/>
        <end position="246"/>
    </location>
</feature>
<sequence length="251" mass="28991">MSKCQLDQTELFYTRSLYEKGLLEFSARSELEQLNCDALEEHSLAYGPDPHEDRQPVEGDSLKADPDDSAEDSVATDDESLDQRLEEQLNEATPQCPRCSKSFLDQTTFATHVANCRVQCRQPCPECGLPFATRLQKDRHMREAHGVANQWVCPYCDGGHFYTEKIRDFHIYKSHPSSLEHAERMRLEEKYAQPCGMCDFVSWSKKSLQVHRRTEHFGVQWSIYCPACACGVVDRQHLERHVQQRHDQDPV</sequence>
<dbReference type="GO" id="GO:0008270">
    <property type="term" value="F:zinc ion binding"/>
    <property type="evidence" value="ECO:0007669"/>
    <property type="project" value="UniProtKB-KW"/>
</dbReference>
<evidence type="ECO:0000256" key="5">
    <source>
        <dbReference type="ARBA" id="ARBA00022833"/>
    </source>
</evidence>
<comment type="subcellular location">
    <subcellularLocation>
        <location evidence="1">Nucleus</location>
    </subcellularLocation>
</comment>
<name>A0A1V9XRY0_9ACAR</name>
<dbReference type="InterPro" id="IPR036236">
    <property type="entry name" value="Znf_C2H2_sf"/>
</dbReference>
<feature type="non-terminal residue" evidence="9">
    <location>
        <position position="251"/>
    </location>
</feature>
<protein>
    <submittedName>
        <fullName evidence="9">Zinc finger protein-like</fullName>
    </submittedName>
</protein>
<dbReference type="STRING" id="418985.A0A1V9XRY0"/>
<dbReference type="Proteomes" id="UP000192247">
    <property type="component" value="Unassembled WGS sequence"/>
</dbReference>
<reference evidence="9 10" key="1">
    <citation type="journal article" date="2017" name="Gigascience">
        <title>Draft genome of the honey bee ectoparasitic mite, Tropilaelaps mercedesae, is shaped by the parasitic life history.</title>
        <authorList>
            <person name="Dong X."/>
            <person name="Armstrong S.D."/>
            <person name="Xia D."/>
            <person name="Makepeace B.L."/>
            <person name="Darby A.C."/>
            <person name="Kadowaki T."/>
        </authorList>
    </citation>
    <scope>NUCLEOTIDE SEQUENCE [LARGE SCALE GENOMIC DNA]</scope>
    <source>
        <strain evidence="9">Wuxi-XJTLU</strain>
    </source>
</reference>
<evidence type="ECO:0000313" key="10">
    <source>
        <dbReference type="Proteomes" id="UP000192247"/>
    </source>
</evidence>
<proteinExistence type="predicted"/>
<keyword evidence="2" id="KW-0479">Metal-binding</keyword>
<keyword evidence="3" id="KW-0677">Repeat</keyword>
<evidence type="ECO:0000256" key="2">
    <source>
        <dbReference type="ARBA" id="ARBA00022723"/>
    </source>
</evidence>
<dbReference type="GO" id="GO:0005634">
    <property type="term" value="C:nucleus"/>
    <property type="evidence" value="ECO:0007669"/>
    <property type="project" value="UniProtKB-SubCell"/>
</dbReference>
<dbReference type="InterPro" id="IPR013087">
    <property type="entry name" value="Znf_C2H2_type"/>
</dbReference>
<evidence type="ECO:0000259" key="8">
    <source>
        <dbReference type="PROSITE" id="PS00028"/>
    </source>
</evidence>
<organism evidence="9 10">
    <name type="scientific">Tropilaelaps mercedesae</name>
    <dbReference type="NCBI Taxonomy" id="418985"/>
    <lineage>
        <taxon>Eukaryota</taxon>
        <taxon>Metazoa</taxon>
        <taxon>Ecdysozoa</taxon>
        <taxon>Arthropoda</taxon>
        <taxon>Chelicerata</taxon>
        <taxon>Arachnida</taxon>
        <taxon>Acari</taxon>
        <taxon>Parasitiformes</taxon>
        <taxon>Mesostigmata</taxon>
        <taxon>Gamasina</taxon>
        <taxon>Dermanyssoidea</taxon>
        <taxon>Laelapidae</taxon>
        <taxon>Tropilaelaps</taxon>
    </lineage>
</organism>
<dbReference type="InParanoid" id="A0A1V9XRY0"/>